<dbReference type="OrthoDB" id="1350766at2759"/>
<feature type="compositionally biased region" description="Low complexity" evidence="1">
    <location>
        <begin position="496"/>
        <end position="513"/>
    </location>
</feature>
<feature type="compositionally biased region" description="Basic and acidic residues" evidence="1">
    <location>
        <begin position="533"/>
        <end position="547"/>
    </location>
</feature>
<feature type="compositionally biased region" description="Basic and acidic residues" evidence="1">
    <location>
        <begin position="1"/>
        <end position="13"/>
    </location>
</feature>
<keyword evidence="2" id="KW-1185">Reference proteome</keyword>
<protein>
    <submittedName>
        <fullName evidence="3">Uncharacterized protein LOC108824745</fullName>
    </submittedName>
</protein>
<dbReference type="KEGG" id="rsz:108824745"/>
<accession>A0A6J0L0F0</accession>
<feature type="compositionally biased region" description="Basic and acidic residues" evidence="1">
    <location>
        <begin position="432"/>
        <end position="468"/>
    </location>
</feature>
<evidence type="ECO:0000313" key="3">
    <source>
        <dbReference type="RefSeq" id="XP_018453640.1"/>
    </source>
</evidence>
<feature type="compositionally biased region" description="Basic and acidic residues" evidence="1">
    <location>
        <begin position="708"/>
        <end position="720"/>
    </location>
</feature>
<feature type="region of interest" description="Disordered" evidence="1">
    <location>
        <begin position="324"/>
        <end position="569"/>
    </location>
</feature>
<dbReference type="Proteomes" id="UP000504610">
    <property type="component" value="Chromosome 9"/>
</dbReference>
<feature type="compositionally biased region" description="Polar residues" evidence="1">
    <location>
        <begin position="693"/>
        <end position="707"/>
    </location>
</feature>
<organism evidence="2 3">
    <name type="scientific">Raphanus sativus</name>
    <name type="common">Radish</name>
    <name type="synonym">Raphanus raphanistrum var. sativus</name>
    <dbReference type="NCBI Taxonomy" id="3726"/>
    <lineage>
        <taxon>Eukaryota</taxon>
        <taxon>Viridiplantae</taxon>
        <taxon>Streptophyta</taxon>
        <taxon>Embryophyta</taxon>
        <taxon>Tracheophyta</taxon>
        <taxon>Spermatophyta</taxon>
        <taxon>Magnoliopsida</taxon>
        <taxon>eudicotyledons</taxon>
        <taxon>Gunneridae</taxon>
        <taxon>Pentapetalae</taxon>
        <taxon>rosids</taxon>
        <taxon>malvids</taxon>
        <taxon>Brassicales</taxon>
        <taxon>Brassicaceae</taxon>
        <taxon>Brassiceae</taxon>
        <taxon>Raphanus</taxon>
    </lineage>
</organism>
<sequence>MTKTNRDELKSTNDSELPWMAKGSQSSTRRDEKAIVRVADSDVENKDKSSSGTVAKDSEPGKLLGQHVAERVGRVPMKKRGIMVPSLSPRKSSGRRGISEHVSKFNPKNNSSGRDFSGIEILADAACNLSNDRAPSVERLPAEKPVVQQQDVSTILPRAVDDSTDHVVQGKNETVAPQKSSFDLADEKGIEHIMAGVGGMVVATKGESESENLAPGNGVFIKSEKSMASELTEKKNLRLHWDLNVSMDSWGPPCDVEDDASEKDVKGAITNPMPPRESEPIDGSKDDHVDGFVVSAGQKKFSSPCGPKAEAAVGNGNEFKYDYNSPLEDGELREPYHGRKNKVEDGETEPEDEGYYPMAESNDNKMKDSGKGIFEGTKLGPLKSKSHDALRIGEARDRRNTEKNVGGYKNDLHLKKRSSSSSSSSRRYASKPFKESSSHDAIPRTRSDDYEESRMDPYKSSGRHERSSGRGHFSGSGSRPRYVFEPPHPDDRRMMGGFDQSGSESGQGSQPDGYARERFSNGGYHGGRFRRFSNGEDRGSRGRHGDDNNQFSGRMHNWMSGGNRRERGHSPVFRRCRSRSPVPWNGRGILSPPHDGFGAEERMMERVRFPLQRRFLEDQETGFMSPPRNRMPSQRFFERKSYDSGASHNSFRERRFRPGQRDDAGSTSRRQNSDNSNYFIPFRRQRRFDSEESSTGGNKFEMSQQQTRRAEDGRDHVQWE</sequence>
<feature type="compositionally biased region" description="Polar residues" evidence="1">
    <location>
        <begin position="665"/>
        <end position="678"/>
    </location>
</feature>
<feature type="compositionally biased region" description="Basic and acidic residues" evidence="1">
    <location>
        <begin position="330"/>
        <end position="345"/>
    </location>
</feature>
<proteinExistence type="predicted"/>
<name>A0A6J0L0F0_RAPSA</name>
<dbReference type="PANTHER" id="PTHR34536">
    <property type="entry name" value="DENTIN SIALOPHOSPHOPROTEIN-LIKE PROTEIN"/>
    <property type="match status" value="1"/>
</dbReference>
<dbReference type="RefSeq" id="XP_018453640.1">
    <property type="nucleotide sequence ID" value="XM_018598138.2"/>
</dbReference>
<reference evidence="2" key="1">
    <citation type="journal article" date="2019" name="Database">
        <title>The radish genome database (RadishGD): an integrated information resource for radish genomics.</title>
        <authorList>
            <person name="Yu H.J."/>
            <person name="Baek S."/>
            <person name="Lee Y.J."/>
            <person name="Cho A."/>
            <person name="Mun J.H."/>
        </authorList>
    </citation>
    <scope>NUCLEOTIDE SEQUENCE [LARGE SCALE GENOMIC DNA]</scope>
    <source>
        <strain evidence="2">cv. WK10039</strain>
    </source>
</reference>
<feature type="region of interest" description="Disordered" evidence="1">
    <location>
        <begin position="617"/>
        <end position="720"/>
    </location>
</feature>
<evidence type="ECO:0000313" key="2">
    <source>
        <dbReference type="Proteomes" id="UP000504610"/>
    </source>
</evidence>
<feature type="region of interest" description="Disordered" evidence="1">
    <location>
        <begin position="1"/>
        <end position="114"/>
    </location>
</feature>
<reference evidence="3" key="2">
    <citation type="submission" date="2025-08" db="UniProtKB">
        <authorList>
            <consortium name="RefSeq"/>
        </authorList>
    </citation>
    <scope>IDENTIFICATION</scope>
    <source>
        <tissue evidence="3">Leaf</tissue>
    </source>
</reference>
<evidence type="ECO:0000256" key="1">
    <source>
        <dbReference type="SAM" id="MobiDB-lite"/>
    </source>
</evidence>
<dbReference type="PANTHER" id="PTHR34536:SF6">
    <property type="entry name" value="DENTIN SIALOPHOSPHOPROTEIN-LIKE PROTEIN"/>
    <property type="match status" value="1"/>
</dbReference>
<feature type="compositionally biased region" description="Basic and acidic residues" evidence="1">
    <location>
        <begin position="28"/>
        <end position="49"/>
    </location>
</feature>
<dbReference type="AlphaFoldDB" id="A0A6J0L0F0"/>
<feature type="compositionally biased region" description="Basic and acidic residues" evidence="1">
    <location>
        <begin position="385"/>
        <end position="402"/>
    </location>
</feature>
<feature type="compositionally biased region" description="Low complexity" evidence="1">
    <location>
        <begin position="470"/>
        <end position="481"/>
    </location>
</feature>
<dbReference type="GeneID" id="108824745"/>
<gene>
    <name evidence="3" type="primary">LOC108824745</name>
</gene>